<dbReference type="InterPro" id="IPR049435">
    <property type="entry name" value="Cas_Cas6_C"/>
</dbReference>
<evidence type="ECO:0000256" key="1">
    <source>
        <dbReference type="ARBA" id="ARBA00023118"/>
    </source>
</evidence>
<dbReference type="RefSeq" id="WP_241409693.1">
    <property type="nucleotide sequence ID" value="NZ_JAKZGO010000001.1"/>
</dbReference>
<dbReference type="EMBL" id="JAKZGO010000001">
    <property type="protein sequence ID" value="MCH7412266.1"/>
    <property type="molecule type" value="Genomic_DNA"/>
</dbReference>
<dbReference type="PANTHER" id="PTHR36984:SF3">
    <property type="entry name" value="CRISPR-ASSOCIATED ENDORIBONUCLEASE CAS6"/>
    <property type="match status" value="1"/>
</dbReference>
<protein>
    <recommendedName>
        <fullName evidence="2">CRISPR associated protein Cas6 C-terminal domain-containing protein</fullName>
    </recommendedName>
</protein>
<gene>
    <name evidence="3" type="ORF">MM213_02125</name>
</gene>
<accession>A0ABS9V773</accession>
<keyword evidence="1" id="KW-0051">Antiviral defense</keyword>
<dbReference type="CDD" id="cd21140">
    <property type="entry name" value="Cas6_I-like"/>
    <property type="match status" value="1"/>
</dbReference>
<evidence type="ECO:0000313" key="3">
    <source>
        <dbReference type="EMBL" id="MCH7412266.1"/>
    </source>
</evidence>
<organism evidence="3 4">
    <name type="scientific">Belliella alkalica</name>
    <dbReference type="NCBI Taxonomy" id="1730871"/>
    <lineage>
        <taxon>Bacteria</taxon>
        <taxon>Pseudomonadati</taxon>
        <taxon>Bacteroidota</taxon>
        <taxon>Cytophagia</taxon>
        <taxon>Cytophagales</taxon>
        <taxon>Cyclobacteriaceae</taxon>
        <taxon>Belliella</taxon>
    </lineage>
</organism>
<comment type="caution">
    <text evidence="3">The sequence shown here is derived from an EMBL/GenBank/DDBJ whole genome shotgun (WGS) entry which is preliminary data.</text>
</comment>
<proteinExistence type="predicted"/>
<keyword evidence="4" id="KW-1185">Reference proteome</keyword>
<evidence type="ECO:0000259" key="2">
    <source>
        <dbReference type="Pfam" id="PF01881"/>
    </source>
</evidence>
<dbReference type="Gene3D" id="3.30.70.1900">
    <property type="match status" value="1"/>
</dbReference>
<dbReference type="Proteomes" id="UP001165430">
    <property type="component" value="Unassembled WGS sequence"/>
</dbReference>
<name>A0ABS9V773_9BACT</name>
<sequence length="262" mass="30116">MQFLIKLKRGSSNNKISRSYQYQLSAALENILEQADKSSMQSIYGDQACSKRFYPFTFSNLDFDFFLEDIESELFTHIGENASLDMRILVDSSTCDYIVDLLKGQRINFVSSNEIVEYSIHDLEEIPKVDFKDEMIYKAVTPVFLVNKTDKGEMDYVSPNDIKYAGLFKNQLLKKFSSFFPELKKLQKLEDYCPEIVFEPISEIQKRGVVFNDFETDPIKLTAYQYDFKLIASPLLQELGYYGGFGTQNSLGFGCVSVKNLS</sequence>
<dbReference type="PANTHER" id="PTHR36984">
    <property type="entry name" value="CRISPR-ASSOCIATED ENDORIBONUCLEASE CAS6 1"/>
    <property type="match status" value="1"/>
</dbReference>
<dbReference type="InterPro" id="IPR010156">
    <property type="entry name" value="CRISPR-assoc_prot_Cas6"/>
</dbReference>
<dbReference type="InterPro" id="IPR045747">
    <property type="entry name" value="CRISPR-assoc_prot_Cas6_N_sf"/>
</dbReference>
<evidence type="ECO:0000313" key="4">
    <source>
        <dbReference type="Proteomes" id="UP001165430"/>
    </source>
</evidence>
<dbReference type="Gene3D" id="3.30.70.1890">
    <property type="match status" value="1"/>
</dbReference>
<feature type="domain" description="CRISPR associated protein Cas6 C-terminal" evidence="2">
    <location>
        <begin position="129"/>
        <end position="258"/>
    </location>
</feature>
<dbReference type="Pfam" id="PF01881">
    <property type="entry name" value="Cas_Cas6_C"/>
    <property type="match status" value="1"/>
</dbReference>
<reference evidence="3" key="1">
    <citation type="submission" date="2022-03" db="EMBL/GenBank/DDBJ databases">
        <title>De novo assembled genomes of Belliella spp. (Cyclobacteriaceae) strains.</title>
        <authorList>
            <person name="Szabo A."/>
            <person name="Korponai K."/>
            <person name="Felfoldi T."/>
        </authorList>
    </citation>
    <scope>NUCLEOTIDE SEQUENCE</scope>
    <source>
        <strain evidence="3">DSM 111903</strain>
    </source>
</reference>